<proteinExistence type="predicted"/>
<dbReference type="EMBL" id="CAVLGL010000057">
    <property type="protein sequence ID" value="CAK1583366.1"/>
    <property type="molecule type" value="Genomic_DNA"/>
</dbReference>
<comment type="caution">
    <text evidence="1">The sequence shown here is derived from an EMBL/GenBank/DDBJ whole genome shotgun (WGS) entry which is preliminary data.</text>
</comment>
<protein>
    <recommendedName>
        <fullName evidence="3">THAP-type domain-containing protein</fullName>
    </recommendedName>
</protein>
<organism evidence="1 2">
    <name type="scientific">Parnassius mnemosyne</name>
    <name type="common">clouded apollo</name>
    <dbReference type="NCBI Taxonomy" id="213953"/>
    <lineage>
        <taxon>Eukaryota</taxon>
        <taxon>Metazoa</taxon>
        <taxon>Ecdysozoa</taxon>
        <taxon>Arthropoda</taxon>
        <taxon>Hexapoda</taxon>
        <taxon>Insecta</taxon>
        <taxon>Pterygota</taxon>
        <taxon>Neoptera</taxon>
        <taxon>Endopterygota</taxon>
        <taxon>Lepidoptera</taxon>
        <taxon>Glossata</taxon>
        <taxon>Ditrysia</taxon>
        <taxon>Papilionoidea</taxon>
        <taxon>Papilionidae</taxon>
        <taxon>Parnassiinae</taxon>
        <taxon>Parnassini</taxon>
        <taxon>Parnassius</taxon>
        <taxon>Driopa</taxon>
    </lineage>
</organism>
<keyword evidence="2" id="KW-1185">Reference proteome</keyword>
<dbReference type="AlphaFoldDB" id="A0AAV1KNM1"/>
<accession>A0AAV1KNM1</accession>
<dbReference type="Proteomes" id="UP001314205">
    <property type="component" value="Unassembled WGS sequence"/>
</dbReference>
<gene>
    <name evidence="1" type="ORF">PARMNEM_LOCUS4768</name>
</gene>
<evidence type="ECO:0000313" key="1">
    <source>
        <dbReference type="EMBL" id="CAK1583366.1"/>
    </source>
</evidence>
<evidence type="ECO:0000313" key="2">
    <source>
        <dbReference type="Proteomes" id="UP001314205"/>
    </source>
</evidence>
<name>A0AAV1KNM1_9NEOP</name>
<reference evidence="1 2" key="1">
    <citation type="submission" date="2023-11" db="EMBL/GenBank/DDBJ databases">
        <authorList>
            <person name="Hedman E."/>
            <person name="Englund M."/>
            <person name="Stromberg M."/>
            <person name="Nyberg Akerstrom W."/>
            <person name="Nylinder S."/>
            <person name="Jareborg N."/>
            <person name="Kallberg Y."/>
            <person name="Kronander E."/>
        </authorList>
    </citation>
    <scope>NUCLEOTIDE SEQUENCE [LARGE SCALE GENOMIC DNA]</scope>
</reference>
<evidence type="ECO:0008006" key="3">
    <source>
        <dbReference type="Google" id="ProtNLM"/>
    </source>
</evidence>
<sequence>MLCTKHFKKSSFIDNFGKRLFKSAVPDEECDKITLADLNLEQRNIIQHIAGELSSEAVTTANVIANMDKLFDCVNACTPDLRRGKPFSTNMTNNTPHLTHFTLMKKFFKEMTFLGCKRAPPSQEGWIWSINKIERICSQ</sequence>